<protein>
    <submittedName>
        <fullName evidence="10">Uncharacterized protein</fullName>
    </submittedName>
</protein>
<feature type="non-terminal residue" evidence="10">
    <location>
        <position position="1"/>
    </location>
</feature>
<dbReference type="InterPro" id="IPR027309">
    <property type="entry name" value="P2X_extracellular_dom_sf"/>
</dbReference>
<sequence length="109" mass="12078">VGPPRHKRLPGAGPGPQISVITKLKGVSVTQIKELGIRLWDVTEFVKPPQQFPCDTRTSSGQMPRAPCPLPSQALWRLEDLEFVLCFQGIKIGQCVEFNGTHRTCEIRG</sequence>
<evidence type="ECO:0000256" key="3">
    <source>
        <dbReference type="ARBA" id="ARBA00022448"/>
    </source>
</evidence>
<dbReference type="GO" id="GO:0070588">
    <property type="term" value="P:calcium ion transmembrane transport"/>
    <property type="evidence" value="ECO:0007669"/>
    <property type="project" value="TreeGrafter"/>
</dbReference>
<dbReference type="Proteomes" id="UP000551758">
    <property type="component" value="Unassembled WGS sequence"/>
</dbReference>
<dbReference type="Pfam" id="PF00864">
    <property type="entry name" value="P2X_receptor"/>
    <property type="match status" value="1"/>
</dbReference>
<dbReference type="GO" id="GO:0012505">
    <property type="term" value="C:endomembrane system"/>
    <property type="evidence" value="ECO:0007669"/>
    <property type="project" value="UniProtKB-SubCell"/>
</dbReference>
<gene>
    <name evidence="10" type="ORF">HPG69_016507</name>
</gene>
<evidence type="ECO:0000313" key="11">
    <source>
        <dbReference type="Proteomes" id="UP000551758"/>
    </source>
</evidence>
<dbReference type="AlphaFoldDB" id="A0A7J7F4W5"/>
<dbReference type="GO" id="GO:0005886">
    <property type="term" value="C:plasma membrane"/>
    <property type="evidence" value="ECO:0007669"/>
    <property type="project" value="TreeGrafter"/>
</dbReference>
<dbReference type="GO" id="GO:0098794">
    <property type="term" value="C:postsynapse"/>
    <property type="evidence" value="ECO:0007669"/>
    <property type="project" value="GOC"/>
</dbReference>
<dbReference type="EMBL" id="JACDTQ010001372">
    <property type="protein sequence ID" value="KAF5923041.1"/>
    <property type="molecule type" value="Genomic_DNA"/>
</dbReference>
<evidence type="ECO:0000256" key="2">
    <source>
        <dbReference type="ARBA" id="ARBA00009848"/>
    </source>
</evidence>
<keyword evidence="6" id="KW-0406">Ion transport</keyword>
<organism evidence="10 11">
    <name type="scientific">Diceros bicornis minor</name>
    <name type="common">South-central black rhinoceros</name>
    <dbReference type="NCBI Taxonomy" id="77932"/>
    <lineage>
        <taxon>Eukaryota</taxon>
        <taxon>Metazoa</taxon>
        <taxon>Chordata</taxon>
        <taxon>Craniata</taxon>
        <taxon>Vertebrata</taxon>
        <taxon>Euteleostomi</taxon>
        <taxon>Mammalia</taxon>
        <taxon>Eutheria</taxon>
        <taxon>Laurasiatheria</taxon>
        <taxon>Perissodactyla</taxon>
        <taxon>Rhinocerotidae</taxon>
        <taxon>Diceros</taxon>
    </lineage>
</organism>
<dbReference type="Gene3D" id="2.60.490.10">
    <property type="entry name" value="atp-gated p2x4 ion channel domain"/>
    <property type="match status" value="1"/>
</dbReference>
<accession>A0A7J7F4W5</accession>
<keyword evidence="7" id="KW-0472">Membrane</keyword>
<keyword evidence="3" id="KW-0813">Transport</keyword>
<name>A0A7J7F4W5_DICBM</name>
<evidence type="ECO:0000256" key="6">
    <source>
        <dbReference type="ARBA" id="ARBA00023065"/>
    </source>
</evidence>
<dbReference type="InterPro" id="IPR059116">
    <property type="entry name" value="P2X_receptor"/>
</dbReference>
<keyword evidence="8" id="KW-1071">Ligand-gated ion channel</keyword>
<evidence type="ECO:0000256" key="8">
    <source>
        <dbReference type="ARBA" id="ARBA00023286"/>
    </source>
</evidence>
<evidence type="ECO:0000256" key="7">
    <source>
        <dbReference type="ARBA" id="ARBA00023136"/>
    </source>
</evidence>
<proteinExistence type="inferred from homology"/>
<keyword evidence="4" id="KW-0812">Transmembrane</keyword>
<keyword evidence="5" id="KW-1133">Transmembrane helix</keyword>
<evidence type="ECO:0000256" key="4">
    <source>
        <dbReference type="ARBA" id="ARBA00022692"/>
    </source>
</evidence>
<evidence type="ECO:0000256" key="1">
    <source>
        <dbReference type="ARBA" id="ARBA00004308"/>
    </source>
</evidence>
<comment type="similarity">
    <text evidence="2">Belongs to the P2X receptor family.</text>
</comment>
<evidence type="ECO:0000256" key="9">
    <source>
        <dbReference type="ARBA" id="ARBA00023303"/>
    </source>
</evidence>
<keyword evidence="9" id="KW-0407">Ion channel</keyword>
<comment type="caution">
    <text evidence="10">The sequence shown here is derived from an EMBL/GenBank/DDBJ whole genome shotgun (WGS) entry which is preliminary data.</text>
</comment>
<comment type="subcellular location">
    <subcellularLocation>
        <location evidence="1">Endomembrane system</location>
    </subcellularLocation>
</comment>
<evidence type="ECO:0000256" key="5">
    <source>
        <dbReference type="ARBA" id="ARBA00022989"/>
    </source>
</evidence>
<dbReference type="PANTHER" id="PTHR10125">
    <property type="entry name" value="P2X PURINOCEPTOR"/>
    <property type="match status" value="1"/>
</dbReference>
<keyword evidence="11" id="KW-1185">Reference proteome</keyword>
<dbReference type="GO" id="GO:0004931">
    <property type="term" value="F:extracellularly ATP-gated monoatomic cation channel activity"/>
    <property type="evidence" value="ECO:0007669"/>
    <property type="project" value="TreeGrafter"/>
</dbReference>
<evidence type="ECO:0000313" key="10">
    <source>
        <dbReference type="EMBL" id="KAF5923041.1"/>
    </source>
</evidence>
<dbReference type="PANTHER" id="PTHR10125:SF21">
    <property type="entry name" value="P2X PURINOCEPTOR 6"/>
    <property type="match status" value="1"/>
</dbReference>
<reference evidence="10 11" key="1">
    <citation type="journal article" date="2020" name="Mol. Biol. Evol.">
        <title>Interspecific Gene Flow and the Evolution of Specialization in Black and White Rhinoceros.</title>
        <authorList>
            <person name="Moodley Y."/>
            <person name="Westbury M.V."/>
            <person name="Russo I.M."/>
            <person name="Gopalakrishnan S."/>
            <person name="Rakotoarivelo A."/>
            <person name="Olsen R.A."/>
            <person name="Prost S."/>
            <person name="Tunstall T."/>
            <person name="Ryder O.A."/>
            <person name="Dalen L."/>
            <person name="Bruford M.W."/>
        </authorList>
    </citation>
    <scope>NUCLEOTIDE SEQUENCE [LARGE SCALE GENOMIC DNA]</scope>
    <source>
        <strain evidence="10">SBR-YM</strain>
        <tissue evidence="10">Skin</tissue>
    </source>
</reference>